<dbReference type="AlphaFoldDB" id="I4EIK7"/>
<evidence type="ECO:0000313" key="1">
    <source>
        <dbReference type="EMBL" id="CCF84519.1"/>
    </source>
</evidence>
<evidence type="ECO:0000313" key="2">
    <source>
        <dbReference type="Proteomes" id="UP000004221"/>
    </source>
</evidence>
<protein>
    <submittedName>
        <fullName evidence="1">Uncharacterized protein</fullName>
    </submittedName>
</protein>
<gene>
    <name evidence="1" type="ORF">NITHO_3520002</name>
</gene>
<reference evidence="1 2" key="1">
    <citation type="journal article" date="2012" name="ISME J.">
        <title>Nitrification expanded: discovery, physiology and genomics of a nitrite-oxidizing bacterium from the phylum Chloroflexi.</title>
        <authorList>
            <person name="Sorokin D.Y."/>
            <person name="Lucker S."/>
            <person name="Vejmelkova D."/>
            <person name="Kostrikina N.A."/>
            <person name="Kleerebezem R."/>
            <person name="Rijpstra W.I."/>
            <person name="Damste J.S."/>
            <person name="Le Paslier D."/>
            <person name="Muyzer G."/>
            <person name="Wagner M."/>
            <person name="van Loosdrecht M.C."/>
            <person name="Daims H."/>
        </authorList>
    </citation>
    <scope>NUCLEOTIDE SEQUENCE [LARGE SCALE GENOMIC DNA]</scope>
    <source>
        <strain evidence="2">none</strain>
    </source>
</reference>
<keyword evidence="2" id="KW-1185">Reference proteome</keyword>
<dbReference type="SUPFAM" id="SSF54611">
    <property type="entry name" value="SecB-like"/>
    <property type="match status" value="1"/>
</dbReference>
<dbReference type="InterPro" id="IPR035958">
    <property type="entry name" value="SecB-like_sf"/>
</dbReference>
<name>I4EIK7_9BACT</name>
<comment type="caution">
    <text evidence="1">The sequence shown here is derived from an EMBL/GenBank/DDBJ whole genome shotgun (WGS) entry which is preliminary data.</text>
</comment>
<dbReference type="EMBL" id="CAGS01000282">
    <property type="protein sequence ID" value="CCF84519.1"/>
    <property type="molecule type" value="Genomic_DNA"/>
</dbReference>
<dbReference type="Proteomes" id="UP000004221">
    <property type="component" value="Unassembled WGS sequence"/>
</dbReference>
<dbReference type="OrthoDB" id="5518794at2"/>
<organism evidence="1 2">
    <name type="scientific">Nitrolancea hollandica Lb</name>
    <dbReference type="NCBI Taxonomy" id="1129897"/>
    <lineage>
        <taxon>Bacteria</taxon>
        <taxon>Pseudomonadati</taxon>
        <taxon>Thermomicrobiota</taxon>
        <taxon>Thermomicrobia</taxon>
        <taxon>Sphaerobacterales</taxon>
        <taxon>Sphaerobacterineae</taxon>
        <taxon>Sphaerobacteraceae</taxon>
        <taxon>Nitrolancea</taxon>
    </lineage>
</organism>
<sequence>METISPSAYNAFNKQIELRTIWLKSAEVRNSYGSDAPKEATIAIRRDANFEQIDVSFRAFQRYVFRLKAADALLAEIKVEFAADFASNEPITDGIFTLFKEVNLPVNTWLYFREFVATTMGRWGWGPFTLPAFKSGPRPASRPGNTE</sequence>
<accession>I4EIK7</accession>
<proteinExistence type="predicted"/>